<keyword evidence="6" id="KW-1185">Reference proteome</keyword>
<reference evidence="3" key="3">
    <citation type="submission" date="2020-02" db="EMBL/GenBank/DDBJ databases">
        <authorList>
            <person name="Matsumoto Y."/>
            <person name="Kinjo T."/>
            <person name="Motooka D."/>
            <person name="Nabeya D."/>
            <person name="Jung N."/>
            <person name="Uechi K."/>
            <person name="Horii T."/>
            <person name="Iida T."/>
            <person name="Fujita J."/>
            <person name="Nakamura S."/>
        </authorList>
    </citation>
    <scope>NUCLEOTIDE SEQUENCE</scope>
    <source>
        <strain evidence="3">JCM 12687</strain>
        <plasmid evidence="3">pJCM12687</plasmid>
    </source>
</reference>
<evidence type="ECO:0000259" key="2">
    <source>
        <dbReference type="Pfam" id="PF23213"/>
    </source>
</evidence>
<accession>A0A7I7WFN0</accession>
<evidence type="ECO:0000313" key="5">
    <source>
        <dbReference type="Proteomes" id="UP000192441"/>
    </source>
</evidence>
<feature type="domain" description="DUF7065" evidence="2">
    <location>
        <begin position="105"/>
        <end position="177"/>
    </location>
</feature>
<proteinExistence type="predicted"/>
<dbReference type="EMBL" id="AP022607">
    <property type="protein sequence ID" value="BBZ15642.1"/>
    <property type="molecule type" value="Genomic_DNA"/>
</dbReference>
<feature type="compositionally biased region" description="Polar residues" evidence="1">
    <location>
        <begin position="312"/>
        <end position="323"/>
    </location>
</feature>
<dbReference type="OrthoDB" id="7054648at2"/>
<dbReference type="EMBL" id="MVHM01000002">
    <property type="protein sequence ID" value="ORA40320.1"/>
    <property type="molecule type" value="Genomic_DNA"/>
</dbReference>
<evidence type="ECO:0000313" key="3">
    <source>
        <dbReference type="EMBL" id="BBZ15642.1"/>
    </source>
</evidence>
<evidence type="ECO:0000256" key="1">
    <source>
        <dbReference type="SAM" id="MobiDB-lite"/>
    </source>
</evidence>
<dbReference type="Proteomes" id="UP000192441">
    <property type="component" value="Unassembled WGS sequence"/>
</dbReference>
<sequence length="330" mass="37228">MNIRNVFGPNDDRLHAPGDSHYETETFWYSLVVPERRMGGWIYASVRQNAGVTAGGMWLWDDSSPHPPDAPFYEYFAHLKLPTQHEPACLAFPTGMRIEVHEPLMIYGIAYDDRNRMSAQLQFKALEPPVPLPTGEPPYPKAQHFDQTGHVTGTITLDGEPIPVDCFAMRDRSWGPRPERGYRRVGYTWAAGPAVSLLSYTAPAGDGEERIYCGYLRRETTLSRIVNGVRRVKRHPVEGWVTAITVDAETEDGERVRGQARGLSRLLLSIGNHMCACTLLDWQLDGQRLAGEDQDVWPIPEWRALRAAGRQRSGNDPTYPSQRSSDDRPE</sequence>
<evidence type="ECO:0000313" key="4">
    <source>
        <dbReference type="EMBL" id="ORA40320.1"/>
    </source>
</evidence>
<protein>
    <recommendedName>
        <fullName evidence="2">DUF7065 domain-containing protein</fullName>
    </recommendedName>
</protein>
<dbReference type="Proteomes" id="UP000467379">
    <property type="component" value="Plasmid pJCM12687"/>
</dbReference>
<organism evidence="4 5">
    <name type="scientific">Mycobacterium branderi</name>
    <dbReference type="NCBI Taxonomy" id="43348"/>
    <lineage>
        <taxon>Bacteria</taxon>
        <taxon>Bacillati</taxon>
        <taxon>Actinomycetota</taxon>
        <taxon>Actinomycetes</taxon>
        <taxon>Mycobacteriales</taxon>
        <taxon>Mycobacteriaceae</taxon>
        <taxon>Mycobacterium</taxon>
    </lineage>
</organism>
<geneLocation type="plasmid" evidence="3 6">
    <name>pJCM12687</name>
</geneLocation>
<feature type="region of interest" description="Disordered" evidence="1">
    <location>
        <begin position="307"/>
        <end position="330"/>
    </location>
</feature>
<dbReference type="AlphaFoldDB" id="A0A7I7WFN0"/>
<dbReference type="Pfam" id="PF23213">
    <property type="entry name" value="DUF7065"/>
    <property type="match status" value="1"/>
</dbReference>
<gene>
    <name evidence="4" type="ORF">BST20_07170</name>
    <name evidence="3" type="ORF">MBRA_58370</name>
</gene>
<evidence type="ECO:0000313" key="6">
    <source>
        <dbReference type="Proteomes" id="UP000467379"/>
    </source>
</evidence>
<keyword evidence="3" id="KW-0614">Plasmid</keyword>
<reference evidence="4 5" key="1">
    <citation type="submission" date="2016-12" db="EMBL/GenBank/DDBJ databases">
        <title>The new phylogeny of genus Mycobacterium.</title>
        <authorList>
            <person name="Tortoli E."/>
            <person name="Trovato A."/>
            <person name="Cirillo D.M."/>
        </authorList>
    </citation>
    <scope>NUCLEOTIDE SEQUENCE [LARGE SCALE GENOMIC DNA]</scope>
    <source>
        <strain evidence="4 5">DSM 44624</strain>
    </source>
</reference>
<dbReference type="SUPFAM" id="SSF159245">
    <property type="entry name" value="AttH-like"/>
    <property type="match status" value="1"/>
</dbReference>
<name>A0A7I7WFN0_9MYCO</name>
<dbReference type="InterPro" id="IPR055493">
    <property type="entry name" value="DUF7065"/>
</dbReference>
<reference evidence="3 6" key="2">
    <citation type="journal article" date="2019" name="Emerg. Microbes Infect.">
        <title>Comprehensive subspecies identification of 175 nontuberculous mycobacteria species based on 7547 genomic profiles.</title>
        <authorList>
            <person name="Matsumoto Y."/>
            <person name="Kinjo T."/>
            <person name="Motooka D."/>
            <person name="Nabeya D."/>
            <person name="Jung N."/>
            <person name="Uechi K."/>
            <person name="Horii T."/>
            <person name="Iida T."/>
            <person name="Fujita J."/>
            <person name="Nakamura S."/>
        </authorList>
    </citation>
    <scope>NUCLEOTIDE SEQUENCE [LARGE SCALE GENOMIC DNA]</scope>
    <source>
        <strain evidence="3 6">JCM 12687</strain>
        <plasmid evidence="3">pJCM12687</plasmid>
    </source>
</reference>
<dbReference type="RefSeq" id="WP_083130713.1">
    <property type="nucleotide sequence ID" value="NZ_AP022607.1"/>
</dbReference>